<dbReference type="GO" id="GO:0003917">
    <property type="term" value="F:DNA topoisomerase type I (single strand cut, ATP-independent) activity"/>
    <property type="evidence" value="ECO:0007669"/>
    <property type="project" value="InterPro"/>
</dbReference>
<sequence length="406" mass="44890">VGKAVLVSKIVAVQEYQRPKPRYNEASLVNKLDPKNLNIGRPSTTGAIINKIQERSYVKMGNVAGSEKDAVSLSWMVEGDGIERTSKKVIIGKETGRLIPTDLGIRVTNFLIESFPDIMDYKFTAKMESDLDRVAEGNADWVTVLDDFYKKFHPIIENLKAQEAPLIRKDEKYLGDHPVSGQKIYASLGKYGAMVKMAPEKGKAIIAPIKEPLKLDTITLEDAVKIFEYPKNLGKYGRKQVIVKRGMYGLYIVCGDQSINLQGDAGENITLEGAIELIKEKESAIFFEGKEGNNSYSVLRGKYGVYVKFDNGKKKSNLKISQDVDVENLTLEIVKAAIKQGKKKFGKDVAPVAAKKGADDDDDKSVAKKAPAKKAKKAPAKKPKKTPKKILVKGKKPKVVNLFELT</sequence>
<evidence type="ECO:0000256" key="1">
    <source>
        <dbReference type="ARBA" id="ARBA00023235"/>
    </source>
</evidence>
<feature type="region of interest" description="Disordered" evidence="2">
    <location>
        <begin position="352"/>
        <end position="391"/>
    </location>
</feature>
<dbReference type="PANTHER" id="PTHR42785:SF1">
    <property type="entry name" value="DNA TOPOISOMERASE"/>
    <property type="match status" value="1"/>
</dbReference>
<proteinExistence type="predicted"/>
<evidence type="ECO:0000256" key="2">
    <source>
        <dbReference type="SAM" id="MobiDB-lite"/>
    </source>
</evidence>
<accession>A0A3G5A3Z6</accession>
<organism evidence="4">
    <name type="scientific">Harvfovirus sp</name>
    <dbReference type="NCBI Taxonomy" id="2487768"/>
    <lineage>
        <taxon>Viruses</taxon>
        <taxon>Varidnaviria</taxon>
        <taxon>Bamfordvirae</taxon>
        <taxon>Nucleocytoviricota</taxon>
        <taxon>Megaviricetes</taxon>
        <taxon>Imitervirales</taxon>
        <taxon>Mimiviridae</taxon>
        <taxon>Klosneuvirinae</taxon>
    </lineage>
</organism>
<gene>
    <name evidence="4" type="ORF">Harvfovirus21_1</name>
</gene>
<dbReference type="SUPFAM" id="SSF56712">
    <property type="entry name" value="Prokaryotic type I DNA topoisomerase"/>
    <property type="match status" value="1"/>
</dbReference>
<evidence type="ECO:0000313" key="4">
    <source>
        <dbReference type="EMBL" id="AYV81204.1"/>
    </source>
</evidence>
<dbReference type="GO" id="GO:0006265">
    <property type="term" value="P:DNA topological change"/>
    <property type="evidence" value="ECO:0007669"/>
    <property type="project" value="InterPro"/>
</dbReference>
<dbReference type="PROSITE" id="PS52039">
    <property type="entry name" value="TOPO_IA_2"/>
    <property type="match status" value="1"/>
</dbReference>
<dbReference type="InterPro" id="IPR013497">
    <property type="entry name" value="Topo_IA_cen"/>
</dbReference>
<name>A0A3G5A3Z6_9VIRU</name>
<dbReference type="InterPro" id="IPR000380">
    <property type="entry name" value="Topo_IA"/>
</dbReference>
<keyword evidence="1 4" id="KW-0413">Isomerase</keyword>
<dbReference type="Pfam" id="PF01131">
    <property type="entry name" value="Topoisom_bac"/>
    <property type="match status" value="2"/>
</dbReference>
<feature type="non-terminal residue" evidence="4">
    <location>
        <position position="1"/>
    </location>
</feature>
<reference evidence="4" key="1">
    <citation type="submission" date="2018-10" db="EMBL/GenBank/DDBJ databases">
        <title>Hidden diversity of soil giant viruses.</title>
        <authorList>
            <person name="Schulz F."/>
            <person name="Alteio L."/>
            <person name="Goudeau D."/>
            <person name="Ryan E.M."/>
            <person name="Malmstrom R.R."/>
            <person name="Blanchard J."/>
            <person name="Woyke T."/>
        </authorList>
    </citation>
    <scope>NUCLEOTIDE SEQUENCE</scope>
    <source>
        <strain evidence="4">HAV1</strain>
    </source>
</reference>
<dbReference type="InterPro" id="IPR023405">
    <property type="entry name" value="Topo_IA_core_domain"/>
</dbReference>
<evidence type="ECO:0000259" key="3">
    <source>
        <dbReference type="PROSITE" id="PS52039"/>
    </source>
</evidence>
<feature type="compositionally biased region" description="Basic residues" evidence="2">
    <location>
        <begin position="370"/>
        <end position="391"/>
    </location>
</feature>
<protein>
    <submittedName>
        <fullName evidence="4">DNA topoisomerase IA</fullName>
    </submittedName>
</protein>
<dbReference type="GO" id="GO:0003677">
    <property type="term" value="F:DNA binding"/>
    <property type="evidence" value="ECO:0007669"/>
    <property type="project" value="InterPro"/>
</dbReference>
<feature type="domain" description="Topo IA-type catalytic" evidence="3">
    <location>
        <begin position="1"/>
        <end position="156"/>
    </location>
</feature>
<dbReference type="Pfam" id="PF13368">
    <property type="entry name" value="Toprim_C_rpt"/>
    <property type="match status" value="3"/>
</dbReference>
<dbReference type="PANTHER" id="PTHR42785">
    <property type="entry name" value="DNA TOPOISOMERASE, TYPE IA, CORE"/>
    <property type="match status" value="1"/>
</dbReference>
<dbReference type="InterPro" id="IPR025589">
    <property type="entry name" value="Toprim_C_rpt"/>
</dbReference>
<dbReference type="Gene3D" id="1.10.460.10">
    <property type="entry name" value="Topoisomerase I, domain 2"/>
    <property type="match status" value="1"/>
</dbReference>
<dbReference type="InterPro" id="IPR013824">
    <property type="entry name" value="Topo_IA_cen_sub1"/>
</dbReference>
<dbReference type="EMBL" id="MK072263">
    <property type="protein sequence ID" value="AYV81204.1"/>
    <property type="molecule type" value="Genomic_DNA"/>
</dbReference>